<dbReference type="Pfam" id="PF02321">
    <property type="entry name" value="OEP"/>
    <property type="match status" value="2"/>
</dbReference>
<dbReference type="AlphaFoldDB" id="A0A1G7SS88"/>
<evidence type="ECO:0000313" key="9">
    <source>
        <dbReference type="EMBL" id="SDG25883.1"/>
    </source>
</evidence>
<evidence type="ECO:0000256" key="4">
    <source>
        <dbReference type="ARBA" id="ARBA00022452"/>
    </source>
</evidence>
<evidence type="ECO:0000256" key="8">
    <source>
        <dbReference type="SAM" id="Coils"/>
    </source>
</evidence>
<dbReference type="RefSeq" id="WP_089874284.1">
    <property type="nucleotide sequence ID" value="NZ_FNBH01000003.1"/>
</dbReference>
<evidence type="ECO:0000256" key="7">
    <source>
        <dbReference type="ARBA" id="ARBA00023237"/>
    </source>
</evidence>
<keyword evidence="3" id="KW-0813">Transport</keyword>
<dbReference type="GO" id="GO:0009279">
    <property type="term" value="C:cell outer membrane"/>
    <property type="evidence" value="ECO:0007669"/>
    <property type="project" value="UniProtKB-SubCell"/>
</dbReference>
<keyword evidence="4" id="KW-1134">Transmembrane beta strand</keyword>
<dbReference type="Proteomes" id="UP000199203">
    <property type="component" value="Unassembled WGS sequence"/>
</dbReference>
<proteinExistence type="inferred from homology"/>
<evidence type="ECO:0000313" key="10">
    <source>
        <dbReference type="Proteomes" id="UP000199203"/>
    </source>
</evidence>
<dbReference type="PANTHER" id="PTHR30026:SF20">
    <property type="entry name" value="OUTER MEMBRANE PROTEIN TOLC"/>
    <property type="match status" value="1"/>
</dbReference>
<comment type="similarity">
    <text evidence="2">Belongs to the outer membrane factor (OMF) (TC 1.B.17) family.</text>
</comment>
<dbReference type="SUPFAM" id="SSF56954">
    <property type="entry name" value="Outer membrane efflux proteins (OEP)"/>
    <property type="match status" value="1"/>
</dbReference>
<keyword evidence="10" id="KW-1185">Reference proteome</keyword>
<feature type="coiled-coil region" evidence="8">
    <location>
        <begin position="368"/>
        <end position="395"/>
    </location>
</feature>
<name>A0A1G7SS88_9FLAO</name>
<evidence type="ECO:0000256" key="2">
    <source>
        <dbReference type="ARBA" id="ARBA00007613"/>
    </source>
</evidence>
<keyword evidence="7" id="KW-0998">Cell outer membrane</keyword>
<evidence type="ECO:0000256" key="1">
    <source>
        <dbReference type="ARBA" id="ARBA00004442"/>
    </source>
</evidence>
<comment type="subcellular location">
    <subcellularLocation>
        <location evidence="1">Cell outer membrane</location>
    </subcellularLocation>
</comment>
<dbReference type="Gene3D" id="1.20.1600.10">
    <property type="entry name" value="Outer membrane efflux proteins (OEP)"/>
    <property type="match status" value="1"/>
</dbReference>
<dbReference type="PANTHER" id="PTHR30026">
    <property type="entry name" value="OUTER MEMBRANE PROTEIN TOLC"/>
    <property type="match status" value="1"/>
</dbReference>
<evidence type="ECO:0000256" key="6">
    <source>
        <dbReference type="ARBA" id="ARBA00023136"/>
    </source>
</evidence>
<protein>
    <submittedName>
        <fullName evidence="9">Outer membrane protein TolC</fullName>
    </submittedName>
</protein>
<evidence type="ECO:0000256" key="5">
    <source>
        <dbReference type="ARBA" id="ARBA00022692"/>
    </source>
</evidence>
<organism evidence="9 10">
    <name type="scientific">Epilithonimonas hungarica</name>
    <dbReference type="NCBI Taxonomy" id="454006"/>
    <lineage>
        <taxon>Bacteria</taxon>
        <taxon>Pseudomonadati</taxon>
        <taxon>Bacteroidota</taxon>
        <taxon>Flavobacteriia</taxon>
        <taxon>Flavobacteriales</taxon>
        <taxon>Weeksellaceae</taxon>
        <taxon>Chryseobacterium group</taxon>
        <taxon>Epilithonimonas</taxon>
    </lineage>
</organism>
<accession>A0A1G7SS88</accession>
<dbReference type="GO" id="GO:0015562">
    <property type="term" value="F:efflux transmembrane transporter activity"/>
    <property type="evidence" value="ECO:0007669"/>
    <property type="project" value="InterPro"/>
</dbReference>
<dbReference type="InterPro" id="IPR003423">
    <property type="entry name" value="OMP_efflux"/>
</dbReference>
<reference evidence="10" key="1">
    <citation type="submission" date="2016-10" db="EMBL/GenBank/DDBJ databases">
        <authorList>
            <person name="Varghese N."/>
            <person name="Submissions S."/>
        </authorList>
    </citation>
    <scope>NUCLEOTIDE SEQUENCE [LARGE SCALE GENOMIC DNA]</scope>
    <source>
        <strain evidence="10">DSM 19684</strain>
    </source>
</reference>
<dbReference type="STRING" id="454006.SAMN05421825_3064"/>
<dbReference type="OrthoDB" id="1271612at2"/>
<dbReference type="GO" id="GO:1990281">
    <property type="term" value="C:efflux pump complex"/>
    <property type="evidence" value="ECO:0007669"/>
    <property type="project" value="TreeGrafter"/>
</dbReference>
<dbReference type="EMBL" id="FNBH01000003">
    <property type="protein sequence ID" value="SDG25883.1"/>
    <property type="molecule type" value="Genomic_DNA"/>
</dbReference>
<evidence type="ECO:0000256" key="3">
    <source>
        <dbReference type="ARBA" id="ARBA00022448"/>
    </source>
</evidence>
<dbReference type="InterPro" id="IPR051906">
    <property type="entry name" value="TolC-like"/>
</dbReference>
<dbReference type="GO" id="GO:0015288">
    <property type="term" value="F:porin activity"/>
    <property type="evidence" value="ECO:0007669"/>
    <property type="project" value="TreeGrafter"/>
</dbReference>
<keyword evidence="5" id="KW-0812">Transmembrane</keyword>
<keyword evidence="6" id="KW-0472">Membrane</keyword>
<sequence length="441" mass="50751">MNRYFIVLLFVMYCNSVFSQQNKDGNGLTLEEVWTATDSNNKKLKMAGFSRQQAEVAVEVAKDRRIPSVTALGNVGVNTDLPVYNNGFLASHDNFPVSRYTYSLGYQMELNVYSGGRENINIKISKEELLRNKNEYELQRNNIRYAAAVAYYDLHKFIQFLRFTTSEIVTEKKQMATIESLFKNGTVLKSDVLRVNVKLSQLELARSDIEKKISIAKERLNILMGRNSSEEISIPMEEAIDVEAFTENPDDNHYVDMALKQSPDFKMYENEYEISNLLLKQVKSELMPKVSLYSGYNLTYPQSSFFPYSTNLWGFGQTGVRVSFSLDKLYTNRHAAEQARFQTLQQEKKMEVMKDDLTIEIKEAYLQKMQAFETVRTAEENIRQATETVRIIRNSYMNQESLLTDLLEAENMLLEAKFALTSAHIDVVISHIRLLVKTGII</sequence>
<keyword evidence="8" id="KW-0175">Coiled coil</keyword>
<gene>
    <name evidence="9" type="ORF">SAMN05421825_3064</name>
</gene>